<dbReference type="PANTHER" id="PTHR11804:SF83">
    <property type="entry name" value="LD37516P"/>
    <property type="match status" value="1"/>
</dbReference>
<dbReference type="PANTHER" id="PTHR11804">
    <property type="entry name" value="PROTEASE M3 THIMET OLIGOPEPTIDASE-RELATED"/>
    <property type="match status" value="1"/>
</dbReference>
<dbReference type="Gene3D" id="1.10.1370.10">
    <property type="entry name" value="Neurolysin, domain 3"/>
    <property type="match status" value="1"/>
</dbReference>
<proteinExistence type="inferred from homology"/>
<dbReference type="InterPro" id="IPR024079">
    <property type="entry name" value="MetalloPept_cat_dom_sf"/>
</dbReference>
<evidence type="ECO:0000256" key="1">
    <source>
        <dbReference type="ARBA" id="ARBA00006040"/>
    </source>
</evidence>
<evidence type="ECO:0000256" key="10">
    <source>
        <dbReference type="SAM" id="Coils"/>
    </source>
</evidence>
<evidence type="ECO:0000256" key="2">
    <source>
        <dbReference type="ARBA" id="ARBA00022670"/>
    </source>
</evidence>
<dbReference type="InterPro" id="IPR001567">
    <property type="entry name" value="Pept_M3A_M3B_dom"/>
</dbReference>
<keyword evidence="5 9" id="KW-0862">Zinc</keyword>
<reference evidence="13" key="2">
    <citation type="submission" date="2011-02" db="EMBL/GenBank/DDBJ databases">
        <authorList>
            <person name="MacLean D."/>
        </authorList>
    </citation>
    <scope>NUCLEOTIDE SEQUENCE</scope>
</reference>
<dbReference type="Gene3D" id="3.40.390.10">
    <property type="entry name" value="Collagenase (Catalytic Domain)"/>
    <property type="match status" value="1"/>
</dbReference>
<dbReference type="InterPro" id="IPR045090">
    <property type="entry name" value="Pept_M3A_M3B"/>
</dbReference>
<dbReference type="InterPro" id="IPR024077">
    <property type="entry name" value="Neurolysin/TOP_dom2"/>
</dbReference>
<reference evidence="13" key="1">
    <citation type="journal article" date="2011" name="PLoS Biol.">
        <title>Gene gain and loss during evolution of obligate parasitism in the white rust pathogen of Arabidopsis thaliana.</title>
        <authorList>
            <person name="Kemen E."/>
            <person name="Gardiner A."/>
            <person name="Schultz-Larsen T."/>
            <person name="Kemen A.C."/>
            <person name="Balmuth A.L."/>
            <person name="Robert-Seilaniantz A."/>
            <person name="Bailey K."/>
            <person name="Holub E."/>
            <person name="Studholme D.J."/>
            <person name="Maclean D."/>
            <person name="Jones J.D."/>
        </authorList>
    </citation>
    <scope>NUCLEOTIDE SEQUENCE</scope>
</reference>
<dbReference type="GO" id="GO:0006518">
    <property type="term" value="P:peptide metabolic process"/>
    <property type="evidence" value="ECO:0007669"/>
    <property type="project" value="TreeGrafter"/>
</dbReference>
<dbReference type="GO" id="GO:0046872">
    <property type="term" value="F:metal ion binding"/>
    <property type="evidence" value="ECO:0007669"/>
    <property type="project" value="UniProtKB-UniRule"/>
</dbReference>
<evidence type="ECO:0000256" key="7">
    <source>
        <dbReference type="ARBA" id="ARBA00024603"/>
    </source>
</evidence>
<dbReference type="Pfam" id="PF01432">
    <property type="entry name" value="Peptidase_M3"/>
    <property type="match status" value="1"/>
</dbReference>
<dbReference type="FunFam" id="3.40.390.10:FF:000009">
    <property type="entry name" value="Oligopeptidase A"/>
    <property type="match status" value="1"/>
</dbReference>
<dbReference type="InterPro" id="IPR034005">
    <property type="entry name" value="M3A_DCP"/>
</dbReference>
<evidence type="ECO:0000256" key="6">
    <source>
        <dbReference type="ARBA" id="ARBA00023049"/>
    </source>
</evidence>
<comment type="cofactor">
    <cofactor evidence="9">
        <name>Zn(2+)</name>
        <dbReference type="ChEBI" id="CHEBI:29105"/>
    </cofactor>
    <text evidence="9">Binds 1 zinc ion.</text>
</comment>
<protein>
    <recommendedName>
        <fullName evidence="8">oligopeptidase A</fullName>
        <ecNumber evidence="8">3.4.24.70</ecNumber>
    </recommendedName>
</protein>
<keyword evidence="10" id="KW-0175">Coiled coil</keyword>
<organism evidence="13">
    <name type="scientific">Albugo laibachii Nc14</name>
    <dbReference type="NCBI Taxonomy" id="890382"/>
    <lineage>
        <taxon>Eukaryota</taxon>
        <taxon>Sar</taxon>
        <taxon>Stramenopiles</taxon>
        <taxon>Oomycota</taxon>
        <taxon>Peronosporomycetes</taxon>
        <taxon>Albuginales</taxon>
        <taxon>Albuginaceae</taxon>
        <taxon>Albugo</taxon>
    </lineage>
</organism>
<dbReference type="AlphaFoldDB" id="F0W2F4"/>
<dbReference type="GO" id="GO:0006508">
    <property type="term" value="P:proteolysis"/>
    <property type="evidence" value="ECO:0007669"/>
    <property type="project" value="UniProtKB-KW"/>
</dbReference>
<dbReference type="Pfam" id="PF19310">
    <property type="entry name" value="TOP_N"/>
    <property type="match status" value="1"/>
</dbReference>
<feature type="coiled-coil region" evidence="10">
    <location>
        <begin position="59"/>
        <end position="86"/>
    </location>
</feature>
<evidence type="ECO:0000256" key="5">
    <source>
        <dbReference type="ARBA" id="ARBA00022833"/>
    </source>
</evidence>
<gene>
    <name evidence="13" type="primary">AlNc14C9G1205</name>
    <name evidence="13" type="ORF">ALNC14_013830</name>
</gene>
<comment type="similarity">
    <text evidence="1 9">Belongs to the peptidase M3 family.</text>
</comment>
<evidence type="ECO:0000259" key="11">
    <source>
        <dbReference type="Pfam" id="PF01432"/>
    </source>
</evidence>
<dbReference type="EMBL" id="FR824054">
    <property type="protein sequence ID" value="CCA15240.1"/>
    <property type="molecule type" value="Genomic_DNA"/>
</dbReference>
<feature type="domain" description="Peptidase M3A/M3B catalytic" evidence="11">
    <location>
        <begin position="273"/>
        <end position="734"/>
    </location>
</feature>
<dbReference type="SUPFAM" id="SSF55486">
    <property type="entry name" value="Metalloproteases ('zincins'), catalytic domain"/>
    <property type="match status" value="1"/>
</dbReference>
<name>F0W2F4_9STRA</name>
<keyword evidence="6 9" id="KW-0482">Metalloprotease</keyword>
<dbReference type="HOGENOM" id="CLU_001805_4_1_1"/>
<keyword evidence="4 9" id="KW-0378">Hydrolase</keyword>
<feature type="domain" description="Oligopeptidase A N-terminal" evidence="12">
    <location>
        <begin position="64"/>
        <end position="190"/>
    </location>
</feature>
<evidence type="ECO:0000313" key="13">
    <source>
        <dbReference type="EMBL" id="CCA15240.1"/>
    </source>
</evidence>
<evidence type="ECO:0000256" key="8">
    <source>
        <dbReference type="ARBA" id="ARBA00026100"/>
    </source>
</evidence>
<comment type="catalytic activity">
    <reaction evidence="7">
        <text>Hydrolysis of oligopeptides, with broad specificity. Gly or Ala commonly occur as P1 or P1' residues, but more distant residues are also important, as is shown by the fact that Z-Gly-Pro-Gly-|-Gly-Pro-Ala is cleaved, but not Z-(Gly)(5).</text>
        <dbReference type="EC" id="3.4.24.70"/>
    </reaction>
</comment>
<keyword evidence="2 9" id="KW-0645">Protease</keyword>
<dbReference type="GO" id="GO:0005829">
    <property type="term" value="C:cytosol"/>
    <property type="evidence" value="ECO:0007669"/>
    <property type="project" value="UniProtKB-ARBA"/>
</dbReference>
<dbReference type="CDD" id="cd06456">
    <property type="entry name" value="M3A_DCP"/>
    <property type="match status" value="1"/>
</dbReference>
<dbReference type="GO" id="GO:0004222">
    <property type="term" value="F:metalloendopeptidase activity"/>
    <property type="evidence" value="ECO:0007669"/>
    <property type="project" value="UniProtKB-EC"/>
</dbReference>
<dbReference type="Gene3D" id="1.10.1370.40">
    <property type="match status" value="1"/>
</dbReference>
<evidence type="ECO:0000256" key="9">
    <source>
        <dbReference type="RuleBase" id="RU003435"/>
    </source>
</evidence>
<evidence type="ECO:0000256" key="3">
    <source>
        <dbReference type="ARBA" id="ARBA00022723"/>
    </source>
</evidence>
<evidence type="ECO:0000259" key="12">
    <source>
        <dbReference type="Pfam" id="PF19310"/>
    </source>
</evidence>
<evidence type="ECO:0000256" key="4">
    <source>
        <dbReference type="ARBA" id="ARBA00022801"/>
    </source>
</evidence>
<dbReference type="InterPro" id="IPR045666">
    <property type="entry name" value="OpdA_N"/>
</dbReference>
<sequence>MLRQLGHWIQQNRSVPRFQALLLTPTTTFSRAMSQNALDAFLQKRTLPPFKRIEIPHLEKALHNVLDKTREDLKALEAKLDHKLNSEGKIEWEDIVDPLEIHSDALDRLWGLVGHLMSVKNNDEIRNVHDQFEGPVTETITSMSQSRQLYRSFMELSNSATASKMDPGHARLIELSIRGAKFGGVGLEEKLQEEFNQLKVRSTKKSTNFSTNVLDATKAYALTLTTAEEIEGLSSSLLEMFAESARKAGVEDATAAKGPWRVTLDPPSYTQFIKNASNRSSRETLQRAYASRASHSPYDNRENIDDLLKIRDRMAKLLGYSTYAELSIAKKMAPSVEQVEKMHEDLRERCLPIARKEIQQLEEFACSRGQKEPLASWDVAYWTEQLKSARYQFNDDEIKPYFPLESVLKGLFELTSKLYGVSIKAADGQAETWHVDVRFFHVYDKTTDKHIASFFLDPYSRPAEKNGGAWMNVCVNRSKLLAEISNGNGAHVPVAYLICNQSPPINKQPSLMTFREVETLFHEFGHGLQHMLTTVDYSSIAGINGIEWDAVELPSQMMENFCYDHDTLASVSGHYETGEPLPANLFEKICAARYHMAATMMLAQLSYGALDLYLHHHKMDGIDAIFQAQDRILKEFCVTPLLENNRFLCAFSHIFAGGYAAGYYSYKWAEVLSCDAYEAFNEAKQLDDEGAIVHVGRRFRDTILSLGGGCHPMKAFTLFRGREPSIEPLLRQYGLLKSTD</sequence>
<accession>F0W2F4</accession>
<keyword evidence="3 9" id="KW-0479">Metal-binding</keyword>
<dbReference type="EC" id="3.4.24.70" evidence="8"/>